<gene>
    <name evidence="9" type="ORF">QE424_000572</name>
</gene>
<feature type="transmembrane region" description="Helical" evidence="7">
    <location>
        <begin position="71"/>
        <end position="95"/>
    </location>
</feature>
<feature type="compositionally biased region" description="Basic and acidic residues" evidence="6">
    <location>
        <begin position="438"/>
        <end position="447"/>
    </location>
</feature>
<feature type="transmembrane region" description="Helical" evidence="7">
    <location>
        <begin position="6"/>
        <end position="24"/>
    </location>
</feature>
<protein>
    <submittedName>
        <fullName evidence="9">ACS family hexuronate transporter-like MFS transporter</fullName>
    </submittedName>
</protein>
<dbReference type="PANTHER" id="PTHR11662:SF285">
    <property type="entry name" value="HEXURONATE TRANSPORTER"/>
    <property type="match status" value="1"/>
</dbReference>
<dbReference type="Pfam" id="PF07690">
    <property type="entry name" value="MFS_1"/>
    <property type="match status" value="1"/>
</dbReference>
<feature type="compositionally biased region" description="Basic and acidic residues" evidence="6">
    <location>
        <begin position="341"/>
        <end position="357"/>
    </location>
</feature>
<organism evidence="9 10">
    <name type="scientific">Stenotrophomonas rhizophila</name>
    <dbReference type="NCBI Taxonomy" id="216778"/>
    <lineage>
        <taxon>Bacteria</taxon>
        <taxon>Pseudomonadati</taxon>
        <taxon>Pseudomonadota</taxon>
        <taxon>Gammaproteobacteria</taxon>
        <taxon>Lysobacterales</taxon>
        <taxon>Lysobacteraceae</taxon>
        <taxon>Stenotrophomonas</taxon>
    </lineage>
</organism>
<feature type="domain" description="Major facilitator superfamily (MFS) profile" evidence="8">
    <location>
        <begin position="11"/>
        <end position="447"/>
    </location>
</feature>
<dbReference type="InterPro" id="IPR020846">
    <property type="entry name" value="MFS_dom"/>
</dbReference>
<reference evidence="9" key="1">
    <citation type="submission" date="2023-07" db="EMBL/GenBank/DDBJ databases">
        <title>Functional and genomic diversity of the sorghum phyllosphere microbiome.</title>
        <authorList>
            <person name="Shade A."/>
        </authorList>
    </citation>
    <scope>NUCLEOTIDE SEQUENCE</scope>
    <source>
        <strain evidence="9">SORGH_AS_0457</strain>
    </source>
</reference>
<evidence type="ECO:0000256" key="5">
    <source>
        <dbReference type="ARBA" id="ARBA00038514"/>
    </source>
</evidence>
<dbReference type="RefSeq" id="WP_307106117.1">
    <property type="nucleotide sequence ID" value="NZ_JAUTAS010000001.1"/>
</dbReference>
<feature type="transmembrane region" description="Helical" evidence="7">
    <location>
        <begin position="235"/>
        <end position="256"/>
    </location>
</feature>
<evidence type="ECO:0000256" key="4">
    <source>
        <dbReference type="ARBA" id="ARBA00023136"/>
    </source>
</evidence>
<keyword evidence="3 7" id="KW-1133">Transmembrane helix</keyword>
<dbReference type="InterPro" id="IPR050382">
    <property type="entry name" value="MFS_Na/Anion_cotransporter"/>
</dbReference>
<feature type="transmembrane region" description="Helical" evidence="7">
    <location>
        <begin position="304"/>
        <end position="326"/>
    </location>
</feature>
<dbReference type="InterPro" id="IPR036259">
    <property type="entry name" value="MFS_trans_sf"/>
</dbReference>
<feature type="transmembrane region" description="Helical" evidence="7">
    <location>
        <begin position="45"/>
        <end position="65"/>
    </location>
</feature>
<feature type="transmembrane region" description="Helical" evidence="7">
    <location>
        <begin position="268"/>
        <end position="292"/>
    </location>
</feature>
<evidence type="ECO:0000259" key="8">
    <source>
        <dbReference type="PROSITE" id="PS50850"/>
    </source>
</evidence>
<dbReference type="PANTHER" id="PTHR11662">
    <property type="entry name" value="SOLUTE CARRIER FAMILY 17"/>
    <property type="match status" value="1"/>
</dbReference>
<keyword evidence="2 7" id="KW-0812">Transmembrane</keyword>
<evidence type="ECO:0000256" key="2">
    <source>
        <dbReference type="ARBA" id="ARBA00022692"/>
    </source>
</evidence>
<name>A0AAP5AH33_9GAMM</name>
<sequence>MTGGRNTKWVLLALLFFSTVINYLDRQALSILATTIQADLGMSDLEYARVVQVFLFAYAAAYVMAGRVTDWLGARVALLLFVGWWSLANIATGFVRSAFELGAARFALGLGEPGNYTVGTKVVSEQFPAPQRGLALGLYTAGAMIGATLAPPLIGGIALTYGWRSAFWITGVAGLLWMIAWYLVYPRPARQTATAVTAAATAEAVATPALDTPAAPAPAVSMKGVWGRLARDRTVWALVASRAVADPVWYFYLFWFPKYLGDARGMSLAAIASLAWIVYVAADIGSVGGGLISGRLVKRGMSPVRARLATMIGAACLAPVGMLVALHPPIPAAARAGVRGDVRAPDLPDQPHRDDGRSVPVALHRLGGGAGGLRQCTRRHGLGPGGGPPGRRRQLRPRIRADGVPAPDRGTTGLDRVAESEALQDDVDRSRRTGRGGLSDERHAVQR</sequence>
<evidence type="ECO:0000256" key="6">
    <source>
        <dbReference type="SAM" id="MobiDB-lite"/>
    </source>
</evidence>
<dbReference type="CDD" id="cd17319">
    <property type="entry name" value="MFS_ExuT_GudP_like"/>
    <property type="match status" value="1"/>
</dbReference>
<dbReference type="PROSITE" id="PS50850">
    <property type="entry name" value="MFS"/>
    <property type="match status" value="1"/>
</dbReference>
<comment type="similarity">
    <text evidence="5">Belongs to the major facilitator superfamily. Phthalate permease family.</text>
</comment>
<comment type="caution">
    <text evidence="9">The sequence shown here is derived from an EMBL/GenBank/DDBJ whole genome shotgun (WGS) entry which is preliminary data.</text>
</comment>
<dbReference type="AlphaFoldDB" id="A0AAP5AH33"/>
<evidence type="ECO:0000313" key="9">
    <source>
        <dbReference type="EMBL" id="MDQ1107413.1"/>
    </source>
</evidence>
<dbReference type="Gene3D" id="1.20.1250.20">
    <property type="entry name" value="MFS general substrate transporter like domains"/>
    <property type="match status" value="2"/>
</dbReference>
<dbReference type="GO" id="GO:0015134">
    <property type="term" value="F:hexuronate transmembrane transporter activity"/>
    <property type="evidence" value="ECO:0007669"/>
    <property type="project" value="TreeGrafter"/>
</dbReference>
<feature type="transmembrane region" description="Helical" evidence="7">
    <location>
        <begin position="165"/>
        <end position="184"/>
    </location>
</feature>
<feature type="region of interest" description="Disordered" evidence="6">
    <location>
        <begin position="341"/>
        <end position="447"/>
    </location>
</feature>
<evidence type="ECO:0000256" key="3">
    <source>
        <dbReference type="ARBA" id="ARBA00022989"/>
    </source>
</evidence>
<dbReference type="EMBL" id="JAUTAS010000001">
    <property type="protein sequence ID" value="MDQ1107413.1"/>
    <property type="molecule type" value="Genomic_DNA"/>
</dbReference>
<feature type="transmembrane region" description="Helical" evidence="7">
    <location>
        <begin position="136"/>
        <end position="159"/>
    </location>
</feature>
<keyword evidence="4 7" id="KW-0472">Membrane</keyword>
<comment type="subcellular location">
    <subcellularLocation>
        <location evidence="1">Membrane</location>
        <topology evidence="1">Multi-pass membrane protein</topology>
    </subcellularLocation>
</comment>
<evidence type="ECO:0000256" key="1">
    <source>
        <dbReference type="ARBA" id="ARBA00004141"/>
    </source>
</evidence>
<evidence type="ECO:0000256" key="7">
    <source>
        <dbReference type="SAM" id="Phobius"/>
    </source>
</evidence>
<evidence type="ECO:0000313" key="10">
    <source>
        <dbReference type="Proteomes" id="UP001226084"/>
    </source>
</evidence>
<dbReference type="SUPFAM" id="SSF103473">
    <property type="entry name" value="MFS general substrate transporter"/>
    <property type="match status" value="1"/>
</dbReference>
<accession>A0AAP5AH33</accession>
<proteinExistence type="inferred from homology"/>
<dbReference type="InterPro" id="IPR011701">
    <property type="entry name" value="MFS"/>
</dbReference>
<dbReference type="Proteomes" id="UP001226084">
    <property type="component" value="Unassembled WGS sequence"/>
</dbReference>
<dbReference type="GO" id="GO:0016020">
    <property type="term" value="C:membrane"/>
    <property type="evidence" value="ECO:0007669"/>
    <property type="project" value="UniProtKB-SubCell"/>
</dbReference>